<organism evidence="1">
    <name type="scientific">Arundo donax</name>
    <name type="common">Giant reed</name>
    <name type="synonym">Donax arundinaceus</name>
    <dbReference type="NCBI Taxonomy" id="35708"/>
    <lineage>
        <taxon>Eukaryota</taxon>
        <taxon>Viridiplantae</taxon>
        <taxon>Streptophyta</taxon>
        <taxon>Embryophyta</taxon>
        <taxon>Tracheophyta</taxon>
        <taxon>Spermatophyta</taxon>
        <taxon>Magnoliopsida</taxon>
        <taxon>Liliopsida</taxon>
        <taxon>Poales</taxon>
        <taxon>Poaceae</taxon>
        <taxon>PACMAD clade</taxon>
        <taxon>Arundinoideae</taxon>
        <taxon>Arundineae</taxon>
        <taxon>Arundo</taxon>
    </lineage>
</organism>
<proteinExistence type="predicted"/>
<name>A0A0A8YFL4_ARUDO</name>
<evidence type="ECO:0000313" key="1">
    <source>
        <dbReference type="EMBL" id="JAD24085.1"/>
    </source>
</evidence>
<sequence length="20" mass="2495">MPICNCDQWWLYLKFVSNHP</sequence>
<protein>
    <submittedName>
        <fullName evidence="1">Uncharacterized protein</fullName>
    </submittedName>
</protein>
<reference evidence="1" key="1">
    <citation type="submission" date="2014-09" db="EMBL/GenBank/DDBJ databases">
        <authorList>
            <person name="Magalhaes I.L.F."/>
            <person name="Oliveira U."/>
            <person name="Santos F.R."/>
            <person name="Vidigal T.H.D.A."/>
            <person name="Brescovit A.D."/>
            <person name="Santos A.J."/>
        </authorList>
    </citation>
    <scope>NUCLEOTIDE SEQUENCE</scope>
    <source>
        <tissue evidence="1">Shoot tissue taken approximately 20 cm above the soil surface</tissue>
    </source>
</reference>
<accession>A0A0A8YFL4</accession>
<reference evidence="1" key="2">
    <citation type="journal article" date="2015" name="Data Brief">
        <title>Shoot transcriptome of the giant reed, Arundo donax.</title>
        <authorList>
            <person name="Barrero R.A."/>
            <person name="Guerrero F.D."/>
            <person name="Moolhuijzen P."/>
            <person name="Goolsby J.A."/>
            <person name="Tidwell J."/>
            <person name="Bellgard S.E."/>
            <person name="Bellgard M.I."/>
        </authorList>
    </citation>
    <scope>NUCLEOTIDE SEQUENCE</scope>
    <source>
        <tissue evidence="1">Shoot tissue taken approximately 20 cm above the soil surface</tissue>
    </source>
</reference>
<dbReference type="AlphaFoldDB" id="A0A0A8YFL4"/>
<dbReference type="EMBL" id="GBRH01273810">
    <property type="protein sequence ID" value="JAD24085.1"/>
    <property type="molecule type" value="Transcribed_RNA"/>
</dbReference>